<organism evidence="2 3">
    <name type="scientific">Plasmodium falciparum Vietnam Oak-Knoll</name>
    <name type="common">FVO</name>
    <dbReference type="NCBI Taxonomy" id="1036723"/>
    <lineage>
        <taxon>Eukaryota</taxon>
        <taxon>Sar</taxon>
        <taxon>Alveolata</taxon>
        <taxon>Apicomplexa</taxon>
        <taxon>Aconoidasida</taxon>
        <taxon>Haemosporida</taxon>
        <taxon>Plasmodiidae</taxon>
        <taxon>Plasmodium</taxon>
        <taxon>Plasmodium (Laverania)</taxon>
    </lineage>
</organism>
<keyword evidence="1" id="KW-0732">Signal</keyword>
<feature type="chain" id="PRO_5001535813" evidence="1">
    <location>
        <begin position="20"/>
        <end position="292"/>
    </location>
</feature>
<name>A0A024V393_PLAFA</name>
<evidence type="ECO:0000313" key="2">
    <source>
        <dbReference type="EMBL" id="ETW16964.1"/>
    </source>
</evidence>
<reference evidence="2 3" key="1">
    <citation type="submission" date="2013-02" db="EMBL/GenBank/DDBJ databases">
        <title>The Genome Annotation of Plasmodium falciparum Vietnam Oak-Knoll (FVO).</title>
        <authorList>
            <consortium name="The Broad Institute Genome Sequencing Platform"/>
            <consortium name="The Broad Institute Genome Sequencing Center for Infectious Disease"/>
            <person name="Neafsey D."/>
            <person name="Hoffman S."/>
            <person name="Volkman S."/>
            <person name="Rosenthal P."/>
            <person name="Walker B."/>
            <person name="Young S.K."/>
            <person name="Zeng Q."/>
            <person name="Gargeya S."/>
            <person name="Fitzgerald M."/>
            <person name="Haas B."/>
            <person name="Abouelleil A."/>
            <person name="Allen A.W."/>
            <person name="Alvarado L."/>
            <person name="Arachchi H.M."/>
            <person name="Berlin A.M."/>
            <person name="Chapman S.B."/>
            <person name="Gainer-Dewar J."/>
            <person name="Goldberg J."/>
            <person name="Griggs A."/>
            <person name="Gujja S."/>
            <person name="Hansen M."/>
            <person name="Howarth C."/>
            <person name="Imamovic A."/>
            <person name="Ireland A."/>
            <person name="Larimer J."/>
            <person name="McCowan C."/>
            <person name="Murphy C."/>
            <person name="Pearson M."/>
            <person name="Poon T.W."/>
            <person name="Priest M."/>
            <person name="Roberts A."/>
            <person name="Saif S."/>
            <person name="Shea T."/>
            <person name="Sisk P."/>
            <person name="Sykes S."/>
            <person name="Wortman J."/>
            <person name="Nusbaum C."/>
            <person name="Birren B."/>
        </authorList>
    </citation>
    <scope>NUCLEOTIDE SEQUENCE [LARGE SCALE GENOMIC DNA]</scope>
    <source>
        <strain evidence="3">Vietnam Oak-Knoll (FVO)</strain>
    </source>
</reference>
<evidence type="ECO:0000256" key="1">
    <source>
        <dbReference type="SAM" id="SignalP"/>
    </source>
</evidence>
<evidence type="ECO:0000313" key="3">
    <source>
        <dbReference type="Proteomes" id="UP000030690"/>
    </source>
</evidence>
<accession>A0A024V393</accession>
<feature type="signal peptide" evidence="1">
    <location>
        <begin position="1"/>
        <end position="19"/>
    </location>
</feature>
<dbReference type="OrthoDB" id="126772at2759"/>
<gene>
    <name evidence="2" type="ORF">PFFVO_04071</name>
</gene>
<dbReference type="EMBL" id="KI925135">
    <property type="protein sequence ID" value="ETW16964.1"/>
    <property type="molecule type" value="Genomic_DNA"/>
</dbReference>
<sequence>MKVKKLVKFLSLLAVGLLSNKITKQYGFTPYSFNCNAEIIRRSSYGYNQEILNDSVNLILENTHKNKIGIIHKSIRELLSGRYNSLNPQKVLLRISNIIKHGHINSLCDNNQSYVLIDIPHIIFNANLIGDPELQRINYLINNILNNLDVCSSKRKYNIQLKSNVTNGCLSQSDKDIIFDTTKPSNSRSKGLQLSPSNKFFSILLKCSVDNLGSGDSTMECVQKELAKDNKKMSDTCSQCFKDSVSCGKSNCWLPCLFGSPCSDRCYNCGVNYCNKELIRCTGLENLPSACS</sequence>
<dbReference type="Proteomes" id="UP000030690">
    <property type="component" value="Unassembled WGS sequence"/>
</dbReference>
<protein>
    <submittedName>
        <fullName evidence="2">Uncharacterized protein</fullName>
    </submittedName>
</protein>
<reference evidence="2 3" key="2">
    <citation type="submission" date="2013-02" db="EMBL/GenBank/DDBJ databases">
        <title>The Genome Sequence of Plasmodium falciparum Vietnam Oak-Knoll (FVO).</title>
        <authorList>
            <consortium name="The Broad Institute Genome Sequencing Platform"/>
            <consortium name="The Broad Institute Genome Sequencing Center for Infectious Disease"/>
            <person name="Neafsey D."/>
            <person name="Cheeseman I."/>
            <person name="Volkman S."/>
            <person name="Adams J."/>
            <person name="Walker B."/>
            <person name="Young S.K."/>
            <person name="Zeng Q."/>
            <person name="Gargeya S."/>
            <person name="Fitzgerald M."/>
            <person name="Haas B."/>
            <person name="Abouelleil A."/>
            <person name="Alvarado L."/>
            <person name="Arachchi H.M."/>
            <person name="Berlin A.M."/>
            <person name="Chapman S.B."/>
            <person name="Dewar J."/>
            <person name="Goldberg J."/>
            <person name="Griggs A."/>
            <person name="Gujja S."/>
            <person name="Hansen M."/>
            <person name="Howarth C."/>
            <person name="Imamovic A."/>
            <person name="Larimer J."/>
            <person name="McCowan C."/>
            <person name="Murphy C."/>
            <person name="Neiman D."/>
            <person name="Pearson M."/>
            <person name="Priest M."/>
            <person name="Roberts A."/>
            <person name="Saif S."/>
            <person name="Shea T."/>
            <person name="Sisk P."/>
            <person name="Sykes S."/>
            <person name="Wortman J."/>
            <person name="Nusbaum C."/>
            <person name="Birren B."/>
        </authorList>
    </citation>
    <scope>NUCLEOTIDE SEQUENCE [LARGE SCALE GENOMIC DNA]</scope>
    <source>
        <strain evidence="3">Vietnam Oak-Knoll (FVO)</strain>
    </source>
</reference>
<proteinExistence type="predicted"/>
<dbReference type="AlphaFoldDB" id="A0A024V393"/>